<protein>
    <recommendedName>
        <fullName evidence="4">Cytochrome o ubiquinol oxidase subunit IV</fullName>
    </recommendedName>
</protein>
<accession>A0ABS9DZT6</accession>
<comment type="caution">
    <text evidence="2">The sequence shown here is derived from an EMBL/GenBank/DDBJ whole genome shotgun (WGS) entry which is preliminary data.</text>
</comment>
<sequence length="124" mass="13411">MPAHSTDPLLHPEVRQASILAYGAGFVASTVFMAIALVITLGRVLPYLGLLAAISALAMLALLAQVVLLFRLDLSETQLWKTVSLALVIPLFVLSIGLTGWMFHTLYPRTMLHFMAVQGSGSMM</sequence>
<evidence type="ECO:0000313" key="3">
    <source>
        <dbReference type="Proteomes" id="UP001521209"/>
    </source>
</evidence>
<dbReference type="RefSeq" id="WP_235705563.1">
    <property type="nucleotide sequence ID" value="NZ_JAKGBZ010000045.1"/>
</dbReference>
<evidence type="ECO:0008006" key="4">
    <source>
        <dbReference type="Google" id="ProtNLM"/>
    </source>
</evidence>
<keyword evidence="1" id="KW-0812">Transmembrane</keyword>
<gene>
    <name evidence="2" type="ORF">L2A60_16515</name>
</gene>
<feature type="transmembrane region" description="Helical" evidence="1">
    <location>
        <begin position="47"/>
        <end position="70"/>
    </location>
</feature>
<keyword evidence="1" id="KW-0472">Membrane</keyword>
<keyword evidence="1" id="KW-1133">Transmembrane helix</keyword>
<dbReference type="Proteomes" id="UP001521209">
    <property type="component" value="Unassembled WGS sequence"/>
</dbReference>
<dbReference type="EMBL" id="JAKGBZ010000045">
    <property type="protein sequence ID" value="MCF3948278.1"/>
    <property type="molecule type" value="Genomic_DNA"/>
</dbReference>
<reference evidence="2 3" key="1">
    <citation type="submission" date="2022-01" db="EMBL/GenBank/DDBJ databases">
        <authorList>
            <person name="Won M."/>
            <person name="Kim S.-J."/>
            <person name="Kwon S.-W."/>
        </authorList>
    </citation>
    <scope>NUCLEOTIDE SEQUENCE [LARGE SCALE GENOMIC DNA]</scope>
    <source>
        <strain evidence="2 3">KCTC 23505</strain>
    </source>
</reference>
<evidence type="ECO:0000313" key="2">
    <source>
        <dbReference type="EMBL" id="MCF3948278.1"/>
    </source>
</evidence>
<name>A0ABS9DZT6_9PROT</name>
<feature type="transmembrane region" description="Helical" evidence="1">
    <location>
        <begin position="20"/>
        <end position="41"/>
    </location>
</feature>
<organism evidence="2 3">
    <name type="scientific">Acidiphilium iwatense</name>
    <dbReference type="NCBI Taxonomy" id="768198"/>
    <lineage>
        <taxon>Bacteria</taxon>
        <taxon>Pseudomonadati</taxon>
        <taxon>Pseudomonadota</taxon>
        <taxon>Alphaproteobacteria</taxon>
        <taxon>Acetobacterales</taxon>
        <taxon>Acidocellaceae</taxon>
        <taxon>Acidiphilium</taxon>
    </lineage>
</organism>
<keyword evidence="3" id="KW-1185">Reference proteome</keyword>
<evidence type="ECO:0000256" key="1">
    <source>
        <dbReference type="SAM" id="Phobius"/>
    </source>
</evidence>
<feature type="transmembrane region" description="Helical" evidence="1">
    <location>
        <begin position="82"/>
        <end position="103"/>
    </location>
</feature>
<proteinExistence type="predicted"/>